<evidence type="ECO:0000313" key="3">
    <source>
        <dbReference type="Proteomes" id="UP000249396"/>
    </source>
</evidence>
<proteinExistence type="predicted"/>
<protein>
    <recommendedName>
        <fullName evidence="4">DUF4870 domain-containing protein</fullName>
    </recommendedName>
</protein>
<dbReference type="Proteomes" id="UP000249396">
    <property type="component" value="Unassembled WGS sequence"/>
</dbReference>
<keyword evidence="1" id="KW-0812">Transmembrane</keyword>
<dbReference type="AlphaFoldDB" id="A0A2W4QR86"/>
<keyword evidence="1" id="KW-0472">Membrane</keyword>
<keyword evidence="1" id="KW-1133">Transmembrane helix</keyword>
<evidence type="ECO:0008006" key="4">
    <source>
        <dbReference type="Google" id="ProtNLM"/>
    </source>
</evidence>
<sequence>MINEPQKSEEEIRALKKLATVVYLLQTATIPLVVTYFIAPLLVYWKRKRAKGTWLESHFRWQINTFWFGLAGFAIGVLALSVIVQVGSILLAATLLWSVYRIGQGWTRLSRGQEMFAVTGTDKAA</sequence>
<comment type="caution">
    <text evidence="2">The sequence shown here is derived from an EMBL/GenBank/DDBJ whole genome shotgun (WGS) entry which is preliminary data.</text>
</comment>
<name>A0A2W4QR86_9GAMM</name>
<feature type="transmembrane region" description="Helical" evidence="1">
    <location>
        <begin position="21"/>
        <end position="45"/>
    </location>
</feature>
<organism evidence="2 3">
    <name type="scientific">Candidatus Methylumidiphilus alinenensis</name>
    <dbReference type="NCBI Taxonomy" id="2202197"/>
    <lineage>
        <taxon>Bacteria</taxon>
        <taxon>Pseudomonadati</taxon>
        <taxon>Pseudomonadota</taxon>
        <taxon>Gammaproteobacteria</taxon>
        <taxon>Methylococcales</taxon>
        <taxon>Candidatus Methylumidiphilus</taxon>
    </lineage>
</organism>
<dbReference type="EMBL" id="QJPH01000416">
    <property type="protein sequence ID" value="PZN74661.1"/>
    <property type="molecule type" value="Genomic_DNA"/>
</dbReference>
<feature type="transmembrane region" description="Helical" evidence="1">
    <location>
        <begin position="65"/>
        <end position="98"/>
    </location>
</feature>
<evidence type="ECO:0000256" key="1">
    <source>
        <dbReference type="SAM" id="Phobius"/>
    </source>
</evidence>
<evidence type="ECO:0000313" key="2">
    <source>
        <dbReference type="EMBL" id="PZN74661.1"/>
    </source>
</evidence>
<reference evidence="2 3" key="1">
    <citation type="journal article" date="2018" name="Aquat. Microb. Ecol.">
        <title>Gammaproteobacterial methanotrophs dominate.</title>
        <authorList>
            <person name="Rissanen A.J."/>
            <person name="Saarenheimo J."/>
            <person name="Tiirola M."/>
            <person name="Peura S."/>
            <person name="Aalto S.L."/>
            <person name="Karvinen A."/>
            <person name="Nykanen H."/>
        </authorList>
    </citation>
    <scope>NUCLEOTIDE SEQUENCE [LARGE SCALE GENOMIC DNA]</scope>
    <source>
        <strain evidence="2">AMbin10</strain>
    </source>
</reference>
<accession>A0A2W4QR86</accession>
<gene>
    <name evidence="2" type="ORF">DM484_20710</name>
</gene>